<gene>
    <name evidence="2" type="ORF">N7548_00175</name>
</gene>
<organism evidence="2 3">
    <name type="scientific">Paracholeplasma manati</name>
    <dbReference type="NCBI Taxonomy" id="591373"/>
    <lineage>
        <taxon>Bacteria</taxon>
        <taxon>Bacillati</taxon>
        <taxon>Mycoplasmatota</taxon>
        <taxon>Mollicutes</taxon>
        <taxon>Acholeplasmatales</taxon>
        <taxon>Acholeplasmataceae</taxon>
        <taxon>Paracholeplasma</taxon>
    </lineage>
</organism>
<protein>
    <submittedName>
        <fullName evidence="2">Uncharacterized protein</fullName>
    </submittedName>
</protein>
<accession>A0ABT2Y3D1</accession>
<comment type="caution">
    <text evidence="2">The sequence shown here is derived from an EMBL/GenBank/DDBJ whole genome shotgun (WGS) entry which is preliminary data.</text>
</comment>
<dbReference type="Proteomes" id="UP001177160">
    <property type="component" value="Unassembled WGS sequence"/>
</dbReference>
<feature type="transmembrane region" description="Helical" evidence="1">
    <location>
        <begin position="199"/>
        <end position="218"/>
    </location>
</feature>
<sequence length="282" mass="33165">MKNFSSILLLIVLSPLLAVILLIWLMGYLVVSPFERYRYKRSPFYQQTKLNYFLLAMTNEVLRTYHTALRLGLPIEVCKSEQDYVYLKDNQGMVYIFPDTTTLIYKKNQLFIRTAKKTLIPFETGIEDELKSYSITDIKEVTLLIHKDSISDKEAFHATYQSMFKYHIYSTTKDIIQFISKDQTMDVVELRMALPNKLFLFYFAFLELLMIISAVYFLNNPISRFSVEDSIIISLLATPIMLIHILSSGVFKRIKMKYPKFIDTQWDFLFGAMLVILFFAWL</sequence>
<feature type="transmembrane region" description="Helical" evidence="1">
    <location>
        <begin position="6"/>
        <end position="31"/>
    </location>
</feature>
<proteinExistence type="predicted"/>
<reference evidence="2" key="1">
    <citation type="submission" date="2022-09" db="EMBL/GenBank/DDBJ databases">
        <title>Novel Mycoplasma species identified in domestic and wild animals.</title>
        <authorList>
            <person name="Volokhov D.V."/>
            <person name="Furtak V.A."/>
            <person name="Zagorodnyaya T.A."/>
        </authorList>
    </citation>
    <scope>NUCLEOTIDE SEQUENCE</scope>
    <source>
        <strain evidence="2">Oakley</strain>
    </source>
</reference>
<keyword evidence="1" id="KW-0812">Transmembrane</keyword>
<dbReference type="RefSeq" id="WP_263607354.1">
    <property type="nucleotide sequence ID" value="NZ_JAOVQM010000001.1"/>
</dbReference>
<name>A0ABT2Y3D1_9MOLU</name>
<evidence type="ECO:0000256" key="1">
    <source>
        <dbReference type="SAM" id="Phobius"/>
    </source>
</evidence>
<evidence type="ECO:0000313" key="2">
    <source>
        <dbReference type="EMBL" id="MCV2231241.1"/>
    </source>
</evidence>
<keyword evidence="3" id="KW-1185">Reference proteome</keyword>
<feature type="transmembrane region" description="Helical" evidence="1">
    <location>
        <begin position="230"/>
        <end position="251"/>
    </location>
</feature>
<evidence type="ECO:0000313" key="3">
    <source>
        <dbReference type="Proteomes" id="UP001177160"/>
    </source>
</evidence>
<feature type="transmembrane region" description="Helical" evidence="1">
    <location>
        <begin position="263"/>
        <end position="281"/>
    </location>
</feature>
<dbReference type="EMBL" id="JAOVQM010000001">
    <property type="protein sequence ID" value="MCV2231241.1"/>
    <property type="molecule type" value="Genomic_DNA"/>
</dbReference>
<keyword evidence="1" id="KW-1133">Transmembrane helix</keyword>
<keyword evidence="1" id="KW-0472">Membrane</keyword>